<dbReference type="AlphaFoldDB" id="A0A1M4DV97"/>
<proteinExistence type="predicted"/>
<gene>
    <name evidence="1" type="ORF">BN4615_P1</name>
</gene>
<protein>
    <submittedName>
        <fullName evidence="1">Uncharacterized protein</fullName>
    </submittedName>
</protein>
<sequence>MGALRGDLLRHWRRVAAHVGSLCSVVIVLLPEKRANRPELSRGAANL</sequence>
<dbReference type="EMBL" id="LT559118">
    <property type="protein sequence ID" value="SBO90487.1"/>
    <property type="molecule type" value="Genomic_DNA"/>
</dbReference>
<evidence type="ECO:0000313" key="1">
    <source>
        <dbReference type="EMBL" id="SBO90487.1"/>
    </source>
</evidence>
<organism evidence="1">
    <name type="scientific">Nonomuraea gerenzanensis</name>
    <dbReference type="NCBI Taxonomy" id="93944"/>
    <lineage>
        <taxon>Bacteria</taxon>
        <taxon>Bacillati</taxon>
        <taxon>Actinomycetota</taxon>
        <taxon>Actinomycetes</taxon>
        <taxon>Streptosporangiales</taxon>
        <taxon>Streptosporangiaceae</taxon>
        <taxon>Nonomuraea</taxon>
    </lineage>
</organism>
<accession>A0A1M4DV97</accession>
<name>A0A1M4DV97_9ACTN</name>
<reference evidence="1" key="1">
    <citation type="submission" date="2016-04" db="EMBL/GenBank/DDBJ databases">
        <authorList>
            <person name="Evans L.H."/>
            <person name="Alamgir A."/>
            <person name="Owens N."/>
            <person name="Weber N.D."/>
            <person name="Virtaneva K."/>
            <person name="Barbian K."/>
            <person name="Babar A."/>
            <person name="Rosenke K."/>
        </authorList>
    </citation>
    <scope>NUCLEOTIDE SEQUENCE</scope>
    <source>
        <strain evidence="1">Nono1</strain>
    </source>
</reference>